<evidence type="ECO:0000256" key="1">
    <source>
        <dbReference type="SAM" id="Phobius"/>
    </source>
</evidence>
<evidence type="ECO:0008006" key="4">
    <source>
        <dbReference type="Google" id="ProtNLM"/>
    </source>
</evidence>
<keyword evidence="1" id="KW-1133">Transmembrane helix</keyword>
<accession>A0AAX1NBM8</accession>
<dbReference type="EMBL" id="CP076133">
    <property type="protein sequence ID" value="QWG04921.1"/>
    <property type="molecule type" value="Genomic_DNA"/>
</dbReference>
<reference evidence="2 3" key="1">
    <citation type="submission" date="2021-05" db="EMBL/GenBank/DDBJ databases">
        <title>Comparative genomic studies on the polysaccharide-degrading batcterial strains of the Flammeovirga genus.</title>
        <authorList>
            <person name="Zewei F."/>
            <person name="Zheng Z."/>
            <person name="Yu L."/>
            <person name="Ruyue G."/>
            <person name="Yanhong M."/>
            <person name="Yuanyuan C."/>
            <person name="Jingyan G."/>
            <person name="Wenjun H."/>
        </authorList>
    </citation>
    <scope>NUCLEOTIDE SEQUENCE [LARGE SCALE GENOMIC DNA]</scope>
    <source>
        <strain evidence="2 3">NBRC:100898</strain>
    </source>
</reference>
<keyword evidence="3" id="KW-1185">Reference proteome</keyword>
<dbReference type="Proteomes" id="UP000678679">
    <property type="component" value="Chromosome 2"/>
</dbReference>
<evidence type="ECO:0000313" key="2">
    <source>
        <dbReference type="EMBL" id="QWG04921.1"/>
    </source>
</evidence>
<proteinExistence type="predicted"/>
<keyword evidence="1" id="KW-0812">Transmembrane</keyword>
<dbReference type="KEGG" id="fya:KMW28_21090"/>
<feature type="transmembrane region" description="Helical" evidence="1">
    <location>
        <begin position="7"/>
        <end position="24"/>
    </location>
</feature>
<sequence length="172" mass="19226">MKKFRITAVYYACVMVMISFFSTLTSCSKANDENPGPQPDPVETAGFRVKQVIVDMTNFDEEIDVTKDEVSFYICKDVDTYEKQVVIIAEVKELEELKENGFILVDLDKPIIIPHDKPFYCYGEHLGLGAGKISPTGDFKITIPKDEASEIPKDKIIDAPGPIGVTGFSRHE</sequence>
<protein>
    <recommendedName>
        <fullName evidence="4">Lipoprotein</fullName>
    </recommendedName>
</protein>
<keyword evidence="1" id="KW-0472">Membrane</keyword>
<dbReference type="RefSeq" id="WP_169662380.1">
    <property type="nucleotide sequence ID" value="NZ_CP076133.1"/>
</dbReference>
<name>A0AAX1NBM8_9BACT</name>
<evidence type="ECO:0000313" key="3">
    <source>
        <dbReference type="Proteomes" id="UP000678679"/>
    </source>
</evidence>
<organism evidence="2 3">
    <name type="scientific">Flammeovirga yaeyamensis</name>
    <dbReference type="NCBI Taxonomy" id="367791"/>
    <lineage>
        <taxon>Bacteria</taxon>
        <taxon>Pseudomonadati</taxon>
        <taxon>Bacteroidota</taxon>
        <taxon>Cytophagia</taxon>
        <taxon>Cytophagales</taxon>
        <taxon>Flammeovirgaceae</taxon>
        <taxon>Flammeovirga</taxon>
    </lineage>
</organism>
<dbReference type="PROSITE" id="PS51257">
    <property type="entry name" value="PROKAR_LIPOPROTEIN"/>
    <property type="match status" value="1"/>
</dbReference>
<gene>
    <name evidence="2" type="ORF">KMW28_21090</name>
</gene>
<dbReference type="AlphaFoldDB" id="A0AAX1NBM8"/>